<keyword evidence="2" id="KW-0012">Acyltransferase</keyword>
<evidence type="ECO:0000259" key="3">
    <source>
        <dbReference type="PROSITE" id="PS51186"/>
    </source>
</evidence>
<sequence length="174" mass="19354">MLNITDAQITRDLKPIHALLNEVIETSTALYDYQPRPLAQVSQWMADKLALGLPVRVALDEQERFLGFATFGPFRPHPAYKYTVEHSIYVDSAARGQGIGSAMLEDIVQCAIDRNLHLIVGAIDADNTASIALHRRHGFIQAGVIEQAGFKFGRWLDLALLHKRLPTPEDPQDG</sequence>
<protein>
    <submittedName>
        <fullName evidence="4">GNAT family N-acetyltransferase</fullName>
    </submittedName>
</protein>
<proteinExistence type="predicted"/>
<dbReference type="PROSITE" id="PS51186">
    <property type="entry name" value="GNAT"/>
    <property type="match status" value="1"/>
</dbReference>
<dbReference type="GO" id="GO:0016747">
    <property type="term" value="F:acyltransferase activity, transferring groups other than amino-acyl groups"/>
    <property type="evidence" value="ECO:0007669"/>
    <property type="project" value="InterPro"/>
</dbReference>
<gene>
    <name evidence="4" type="ORF">DBV39_13200</name>
</gene>
<dbReference type="InterPro" id="IPR000182">
    <property type="entry name" value="GNAT_dom"/>
</dbReference>
<organism evidence="4 5">
    <name type="scientific">Orrella marina</name>
    <dbReference type="NCBI Taxonomy" id="2163011"/>
    <lineage>
        <taxon>Bacteria</taxon>
        <taxon>Pseudomonadati</taxon>
        <taxon>Pseudomonadota</taxon>
        <taxon>Betaproteobacteria</taxon>
        <taxon>Burkholderiales</taxon>
        <taxon>Alcaligenaceae</taxon>
        <taxon>Orrella</taxon>
    </lineage>
</organism>
<dbReference type="KEGG" id="boz:DBV39_13200"/>
<dbReference type="RefSeq" id="WP_108621926.1">
    <property type="nucleotide sequence ID" value="NZ_CP028901.1"/>
</dbReference>
<dbReference type="AlphaFoldDB" id="A0A2R4XL29"/>
<keyword evidence="5" id="KW-1185">Reference proteome</keyword>
<dbReference type="Pfam" id="PF00583">
    <property type="entry name" value="Acetyltransf_1"/>
    <property type="match status" value="1"/>
</dbReference>
<feature type="domain" description="N-acetyltransferase" evidence="3">
    <location>
        <begin position="8"/>
        <end position="161"/>
    </location>
</feature>
<name>A0A2R4XL29_9BURK</name>
<dbReference type="InterPro" id="IPR016181">
    <property type="entry name" value="Acyl_CoA_acyltransferase"/>
</dbReference>
<evidence type="ECO:0000256" key="2">
    <source>
        <dbReference type="ARBA" id="ARBA00023315"/>
    </source>
</evidence>
<keyword evidence="1 4" id="KW-0808">Transferase</keyword>
<evidence type="ECO:0000313" key="4">
    <source>
        <dbReference type="EMBL" id="AWB34510.1"/>
    </source>
</evidence>
<evidence type="ECO:0000256" key="1">
    <source>
        <dbReference type="ARBA" id="ARBA00022679"/>
    </source>
</evidence>
<dbReference type="PANTHER" id="PTHR43072">
    <property type="entry name" value="N-ACETYLTRANSFERASE"/>
    <property type="match status" value="1"/>
</dbReference>
<dbReference type="Gene3D" id="3.40.630.30">
    <property type="match status" value="1"/>
</dbReference>
<reference evidence="4 5" key="1">
    <citation type="submission" date="2018-04" db="EMBL/GenBank/DDBJ databases">
        <title>Bordetella sp. HZ20 isolated from seawater.</title>
        <authorList>
            <person name="Sun C."/>
        </authorList>
    </citation>
    <scope>NUCLEOTIDE SEQUENCE [LARGE SCALE GENOMIC DNA]</scope>
    <source>
        <strain evidence="4 5">HZ20</strain>
    </source>
</reference>
<dbReference type="EMBL" id="CP028901">
    <property type="protein sequence ID" value="AWB34510.1"/>
    <property type="molecule type" value="Genomic_DNA"/>
</dbReference>
<dbReference type="Proteomes" id="UP000244571">
    <property type="component" value="Chromosome"/>
</dbReference>
<dbReference type="CDD" id="cd04301">
    <property type="entry name" value="NAT_SF"/>
    <property type="match status" value="1"/>
</dbReference>
<dbReference type="PANTHER" id="PTHR43072:SF23">
    <property type="entry name" value="UPF0039 PROTEIN C11D3.02C"/>
    <property type="match status" value="1"/>
</dbReference>
<evidence type="ECO:0000313" key="5">
    <source>
        <dbReference type="Proteomes" id="UP000244571"/>
    </source>
</evidence>
<dbReference type="OrthoDB" id="5459937at2"/>
<accession>A0A2R4XL29</accession>
<dbReference type="SUPFAM" id="SSF55729">
    <property type="entry name" value="Acyl-CoA N-acyltransferases (Nat)"/>
    <property type="match status" value="1"/>
</dbReference>